<feature type="transmembrane region" description="Helical" evidence="1">
    <location>
        <begin position="74"/>
        <end position="93"/>
    </location>
</feature>
<comment type="caution">
    <text evidence="2">The sequence shown here is derived from an EMBL/GenBank/DDBJ whole genome shotgun (WGS) entry which is preliminary data.</text>
</comment>
<keyword evidence="1" id="KW-1133">Transmembrane helix</keyword>
<protein>
    <recommendedName>
        <fullName evidence="4">DoxX family protein</fullName>
    </recommendedName>
</protein>
<proteinExistence type="predicted"/>
<dbReference type="RefSeq" id="WP_386817772.1">
    <property type="nucleotide sequence ID" value="NZ_JBHUIT010000001.1"/>
</dbReference>
<sequence>MKNISNVIGGLLGLLFLTFGMNFFLKFIPLPPPEEGSAAALFMSAMYTTGYLAFVKCLEIVGGILVAIPKTRNYGLLVLGPIIINILAFHVFLAKGGGLFDPPVVLISLLSLFLLWSGRRAFLGLLNP</sequence>
<dbReference type="Proteomes" id="UP001597375">
    <property type="component" value="Unassembled WGS sequence"/>
</dbReference>
<keyword evidence="1" id="KW-0812">Transmembrane</keyword>
<evidence type="ECO:0000313" key="2">
    <source>
        <dbReference type="EMBL" id="MFD2255110.1"/>
    </source>
</evidence>
<feature type="transmembrane region" description="Helical" evidence="1">
    <location>
        <begin position="7"/>
        <end position="25"/>
    </location>
</feature>
<evidence type="ECO:0000313" key="3">
    <source>
        <dbReference type="Proteomes" id="UP001597375"/>
    </source>
</evidence>
<feature type="transmembrane region" description="Helical" evidence="1">
    <location>
        <begin position="45"/>
        <end position="67"/>
    </location>
</feature>
<feature type="transmembrane region" description="Helical" evidence="1">
    <location>
        <begin position="99"/>
        <end position="116"/>
    </location>
</feature>
<keyword evidence="1" id="KW-0472">Membrane</keyword>
<accession>A0ABW5D2Z6</accession>
<organism evidence="2 3">
    <name type="scientific">Luteolibacter algae</name>
    <dbReference type="NCBI Taxonomy" id="454151"/>
    <lineage>
        <taxon>Bacteria</taxon>
        <taxon>Pseudomonadati</taxon>
        <taxon>Verrucomicrobiota</taxon>
        <taxon>Verrucomicrobiia</taxon>
        <taxon>Verrucomicrobiales</taxon>
        <taxon>Verrucomicrobiaceae</taxon>
        <taxon>Luteolibacter</taxon>
    </lineage>
</organism>
<evidence type="ECO:0000256" key="1">
    <source>
        <dbReference type="SAM" id="Phobius"/>
    </source>
</evidence>
<reference evidence="3" key="1">
    <citation type="journal article" date="2019" name="Int. J. Syst. Evol. Microbiol.">
        <title>The Global Catalogue of Microorganisms (GCM) 10K type strain sequencing project: providing services to taxonomists for standard genome sequencing and annotation.</title>
        <authorList>
            <consortium name="The Broad Institute Genomics Platform"/>
            <consortium name="The Broad Institute Genome Sequencing Center for Infectious Disease"/>
            <person name="Wu L."/>
            <person name="Ma J."/>
        </authorList>
    </citation>
    <scope>NUCLEOTIDE SEQUENCE [LARGE SCALE GENOMIC DNA]</scope>
    <source>
        <strain evidence="3">CGMCC 4.7106</strain>
    </source>
</reference>
<keyword evidence="3" id="KW-1185">Reference proteome</keyword>
<dbReference type="EMBL" id="JBHUIT010000001">
    <property type="protein sequence ID" value="MFD2255110.1"/>
    <property type="molecule type" value="Genomic_DNA"/>
</dbReference>
<name>A0ABW5D2Z6_9BACT</name>
<gene>
    <name evidence="2" type="ORF">ACFSSA_00340</name>
</gene>
<evidence type="ECO:0008006" key="4">
    <source>
        <dbReference type="Google" id="ProtNLM"/>
    </source>
</evidence>